<evidence type="ECO:0000256" key="2">
    <source>
        <dbReference type="SAM" id="MobiDB-lite"/>
    </source>
</evidence>
<dbReference type="InterPro" id="IPR000253">
    <property type="entry name" value="FHA_dom"/>
</dbReference>
<keyword evidence="1" id="KW-0175">Coiled coil</keyword>
<dbReference type="GeneTree" id="ENSGT00940000154171"/>
<dbReference type="PANTHER" id="PTHR18853">
    <property type="entry name" value="FORKHEAD-ASSOCIATED DOMAIN-CONTAINING PROTEIN 1-RELATED"/>
    <property type="match status" value="1"/>
</dbReference>
<dbReference type="Proteomes" id="UP000694402">
    <property type="component" value="Unassembled WGS sequence"/>
</dbReference>
<feature type="compositionally biased region" description="Polar residues" evidence="2">
    <location>
        <begin position="168"/>
        <end position="202"/>
    </location>
</feature>
<dbReference type="PROSITE" id="PS50006">
    <property type="entry name" value="FHA_DOMAIN"/>
    <property type="match status" value="1"/>
</dbReference>
<keyword evidence="5" id="KW-1185">Reference proteome</keyword>
<feature type="coiled-coil region" evidence="1">
    <location>
        <begin position="251"/>
        <end position="335"/>
    </location>
</feature>
<dbReference type="SUPFAM" id="SSF49879">
    <property type="entry name" value="SMAD/FHA domain"/>
    <property type="match status" value="1"/>
</dbReference>
<dbReference type="Ensembl" id="ENSOTST00005115688.1">
    <property type="protein sequence ID" value="ENSOTSP00005145718.1"/>
    <property type="gene ID" value="ENSOTSG00005052188.1"/>
</dbReference>
<sequence length="1289" mass="145598">MRGYLKTTGWVFKLQAETTTVGTHRDCDLCLQNGGVEEHHALIEWSKSEPCFVLSDLNSAHGTYVNDCRIHNAAVRLTPGDELHFGYGGSTYQLAVESPSMLPCPPKSIWTANQNSLQLIEEPPLAQSPSSPTSQLPLLPGNTSAPVAWVWGQSSVTPHPPSRARPTSAGTKRTGQSIPSEQQGTSSRRPGSWTGHTGSGPPQRTGAIASESSQTMQHLLQEKEERLLRIGDEISRLAVFESESQRKDRVIAGLRDEVSALRHQLTQSQQTDQEIKHRLLSLERDINDKREQIQRMKEQMVELQRGSSEVFRHSVTERDLKISNLRGQMERLKRESSTASGLVRSLQRDLSSREKQALKLASEVDRLRQDIRHKDIQLGATATKFSKMSKKHQEELLNHENEVMTLKKSVERLEVALGDKQRLLELQTTERDLLKNRLEKKIGEQASMFTESEAERHTQQKKSKAELDLVQAQIEHLRDQLLMMLPTEPSDSTSHDALSDQQVLEQVAELLGERESLMSKIEELEGQLKELMTEQEGAAEDTERLKSRLETCQSQLQEACSANALEKAMTSLQEDSVSPALAWVKASVLSIMATQLPLLQSATQALLEAGIDASHLTEGVLSGIRTLVNEHQGYTVELQHLKIDLEELQEREANSRELQELLSITREELVQQRQQMTVAQHEEEARKKELEELKEELEALRQAQTKLQQEAQTQEAEWCTRLEEAGRREEERQDKVKEVLEEEKEHYRVWEAEYREQVRQHAHTIVALEQRCVQSRQRAQELEEEREALIGQLRALEGNLESSRPVMSTSPLETQTKQASEVAVLEGNITSLRADLAQSQLETCSQGDLIVALSRDLAAANARITDMTGELSEQQKLQLEQLKALVVDQRVQLSTLTQKLMLMSQLVEQKGEELEKVRDELRLCQVDLEKSLRAENEMKEQRTNPEQTQPVHYSVVSCIPPHTKEMATVTAPGEYAKQGSKSRGYRHKEVIQHQREALSEMRARIGALEQTWPLKRFTQQGAPKKQAGSETSKLSTPRSAVSAWPLHGALGEETLERTARLDLSDALDLSERTYLDLARALCEALELSEGQLQGCVSLQHLPQEERASLASLRHADLELLRSCMALQHSQAQRSETLLQQQHREMTTLRESQAAGQQLQSRLDMLRTELETESQESCLLREALRHTQSRLEHEIDLNTRAVKSRKAVSVEKVQRRSGKTASHSCVRTEAGDKATAKTSSLLERLKKREYEVETLKRQLGKKEFGKMASKLELAIVQQLPQQAPPLTEPS</sequence>
<gene>
    <name evidence="4" type="primary">FHAD1</name>
</gene>
<evidence type="ECO:0000256" key="1">
    <source>
        <dbReference type="SAM" id="Coils"/>
    </source>
</evidence>
<feature type="domain" description="FHA" evidence="3">
    <location>
        <begin position="19"/>
        <end position="70"/>
    </location>
</feature>
<feature type="coiled-coil region" evidence="1">
    <location>
        <begin position="1148"/>
        <end position="1175"/>
    </location>
</feature>
<dbReference type="CDD" id="cd22700">
    <property type="entry name" value="FHA_FHAD1"/>
    <property type="match status" value="1"/>
</dbReference>
<reference evidence="4" key="2">
    <citation type="submission" date="2025-08" db="UniProtKB">
        <authorList>
            <consortium name="Ensembl"/>
        </authorList>
    </citation>
    <scope>IDENTIFICATION</scope>
</reference>
<feature type="compositionally biased region" description="Polar residues" evidence="2">
    <location>
        <begin position="1028"/>
        <end position="1039"/>
    </location>
</feature>
<dbReference type="Gene3D" id="2.60.200.20">
    <property type="match status" value="1"/>
</dbReference>
<reference evidence="4" key="3">
    <citation type="submission" date="2025-09" db="UniProtKB">
        <authorList>
            <consortium name="Ensembl"/>
        </authorList>
    </citation>
    <scope>IDENTIFICATION</scope>
</reference>
<feature type="coiled-coil region" evidence="1">
    <location>
        <begin position="507"/>
        <end position="548"/>
    </location>
</feature>
<feature type="coiled-coil region" evidence="1">
    <location>
        <begin position="631"/>
        <end position="842"/>
    </location>
</feature>
<name>A0AAZ3RX43_ONCTS</name>
<dbReference type="InterPro" id="IPR008984">
    <property type="entry name" value="SMAD_FHA_dom_sf"/>
</dbReference>
<accession>A0AAZ3RX43</accession>
<feature type="region of interest" description="Disordered" evidence="2">
    <location>
        <begin position="152"/>
        <end position="216"/>
    </location>
</feature>
<dbReference type="PANTHER" id="PTHR18853:SF7">
    <property type="entry name" value="FORKHEAD-ASSOCIATED DOMAIN-CONTAINING PROTEIN 1"/>
    <property type="match status" value="1"/>
</dbReference>
<dbReference type="InterPro" id="IPR052642">
    <property type="entry name" value="CC-FHA_domain"/>
</dbReference>
<evidence type="ECO:0000259" key="3">
    <source>
        <dbReference type="PROSITE" id="PS50006"/>
    </source>
</evidence>
<evidence type="ECO:0000313" key="4">
    <source>
        <dbReference type="Ensembl" id="ENSOTSP00005145718.1"/>
    </source>
</evidence>
<reference evidence="5" key="1">
    <citation type="journal article" date="2018" name="PLoS ONE">
        <title>Chinook salmon (Oncorhynchus tshawytscha) genome and transcriptome.</title>
        <authorList>
            <person name="Christensen K.A."/>
            <person name="Leong J.S."/>
            <person name="Sakhrani D."/>
            <person name="Biagi C.A."/>
            <person name="Minkley D.R."/>
            <person name="Withler R.E."/>
            <person name="Rondeau E.B."/>
            <person name="Koop B.F."/>
            <person name="Devlin R.H."/>
        </authorList>
    </citation>
    <scope>NUCLEOTIDE SEQUENCE [LARGE SCALE GENOMIC DNA]</scope>
</reference>
<proteinExistence type="predicted"/>
<evidence type="ECO:0000313" key="5">
    <source>
        <dbReference type="Proteomes" id="UP000694402"/>
    </source>
</evidence>
<dbReference type="Pfam" id="PF00498">
    <property type="entry name" value="FHA"/>
    <property type="match status" value="1"/>
</dbReference>
<feature type="region of interest" description="Disordered" evidence="2">
    <location>
        <begin position="1213"/>
        <end position="1235"/>
    </location>
</feature>
<protein>
    <recommendedName>
        <fullName evidence="3">FHA domain-containing protein</fullName>
    </recommendedName>
</protein>
<dbReference type="CDD" id="cd22541">
    <property type="entry name" value="SP5_N"/>
    <property type="match status" value="1"/>
</dbReference>
<feature type="region of interest" description="Disordered" evidence="2">
    <location>
        <begin position="1015"/>
        <end position="1040"/>
    </location>
</feature>
<organism evidence="4 5">
    <name type="scientific">Oncorhynchus tshawytscha</name>
    <name type="common">Chinook salmon</name>
    <name type="synonym">Salmo tshawytscha</name>
    <dbReference type="NCBI Taxonomy" id="74940"/>
    <lineage>
        <taxon>Eukaryota</taxon>
        <taxon>Metazoa</taxon>
        <taxon>Chordata</taxon>
        <taxon>Craniata</taxon>
        <taxon>Vertebrata</taxon>
        <taxon>Euteleostomi</taxon>
        <taxon>Actinopterygii</taxon>
        <taxon>Neopterygii</taxon>
        <taxon>Teleostei</taxon>
        <taxon>Protacanthopterygii</taxon>
        <taxon>Salmoniformes</taxon>
        <taxon>Salmonidae</taxon>
        <taxon>Salmoninae</taxon>
        <taxon>Oncorhynchus</taxon>
    </lineage>
</organism>
<feature type="coiled-coil region" evidence="1">
    <location>
        <begin position="389"/>
        <end position="416"/>
    </location>
</feature>
<dbReference type="SMART" id="SM00240">
    <property type="entry name" value="FHA"/>
    <property type="match status" value="1"/>
</dbReference>